<dbReference type="Pfam" id="PF16370">
    <property type="entry name" value="MetallophosC"/>
    <property type="match status" value="1"/>
</dbReference>
<protein>
    <submittedName>
        <fullName evidence="4">Calcineurin-like phosphoesterase family protein</fullName>
    </submittedName>
</protein>
<feature type="domain" description="Calcineurin-like phosphoesterase C-terminal" evidence="2">
    <location>
        <begin position="338"/>
        <end position="485"/>
    </location>
</feature>
<dbReference type="PANTHER" id="PTHR43143:SF1">
    <property type="entry name" value="SERINE_THREONINE-PROTEIN PHOSPHATASE CPPED1"/>
    <property type="match status" value="1"/>
</dbReference>
<dbReference type="SUPFAM" id="SSF56300">
    <property type="entry name" value="Metallo-dependent phosphatases"/>
    <property type="match status" value="1"/>
</dbReference>
<evidence type="ECO:0000259" key="2">
    <source>
        <dbReference type="Pfam" id="PF16370"/>
    </source>
</evidence>
<dbReference type="SUPFAM" id="SSF49464">
    <property type="entry name" value="Carboxypeptidase regulatory domain-like"/>
    <property type="match status" value="1"/>
</dbReference>
<accession>A0ABV3Z9H0</accession>
<reference evidence="4 5" key="1">
    <citation type="submission" date="2023-07" db="EMBL/GenBank/DDBJ databases">
        <authorList>
            <person name="Lian W.-H."/>
        </authorList>
    </citation>
    <scope>NUCLEOTIDE SEQUENCE [LARGE SCALE GENOMIC DNA]</scope>
    <source>
        <strain evidence="4 5">SYSU DXS3180</strain>
    </source>
</reference>
<gene>
    <name evidence="4" type="ORF">QTN47_03280</name>
</gene>
<evidence type="ECO:0000259" key="3">
    <source>
        <dbReference type="Pfam" id="PF16371"/>
    </source>
</evidence>
<feature type="domain" description="Calcineurin-like phosphoesterase N-terminal" evidence="3">
    <location>
        <begin position="38"/>
        <end position="115"/>
    </location>
</feature>
<evidence type="ECO:0000313" key="5">
    <source>
        <dbReference type="Proteomes" id="UP001560573"/>
    </source>
</evidence>
<dbReference type="InterPro" id="IPR051918">
    <property type="entry name" value="STPP_CPPED1"/>
</dbReference>
<name>A0ABV3Z9H0_9BACT</name>
<organism evidence="4 5">
    <name type="scientific">Danxiaibacter flavus</name>
    <dbReference type="NCBI Taxonomy" id="3049108"/>
    <lineage>
        <taxon>Bacteria</taxon>
        <taxon>Pseudomonadati</taxon>
        <taxon>Bacteroidota</taxon>
        <taxon>Chitinophagia</taxon>
        <taxon>Chitinophagales</taxon>
        <taxon>Chitinophagaceae</taxon>
        <taxon>Danxiaibacter</taxon>
    </lineage>
</organism>
<comment type="caution">
    <text evidence="4">The sequence shown here is derived from an EMBL/GenBank/DDBJ whole genome shotgun (WGS) entry which is preliminary data.</text>
</comment>
<keyword evidence="5" id="KW-1185">Reference proteome</keyword>
<dbReference type="InterPro" id="IPR032285">
    <property type="entry name" value="Metallophos_N"/>
</dbReference>
<dbReference type="InterPro" id="IPR029052">
    <property type="entry name" value="Metallo-depent_PP-like"/>
</dbReference>
<dbReference type="PANTHER" id="PTHR43143">
    <property type="entry name" value="METALLOPHOSPHOESTERASE, CALCINEURIN SUPERFAMILY"/>
    <property type="match status" value="1"/>
</dbReference>
<dbReference type="EMBL" id="JAULBC010000001">
    <property type="protein sequence ID" value="MEX6686498.1"/>
    <property type="molecule type" value="Genomic_DNA"/>
</dbReference>
<dbReference type="InterPro" id="IPR004843">
    <property type="entry name" value="Calcineurin-like_PHP"/>
</dbReference>
<dbReference type="Pfam" id="PF00149">
    <property type="entry name" value="Metallophos"/>
    <property type="match status" value="1"/>
</dbReference>
<evidence type="ECO:0000259" key="1">
    <source>
        <dbReference type="Pfam" id="PF00149"/>
    </source>
</evidence>
<dbReference type="Proteomes" id="UP001560573">
    <property type="component" value="Unassembled WGS sequence"/>
</dbReference>
<dbReference type="RefSeq" id="WP_369327894.1">
    <property type="nucleotide sequence ID" value="NZ_JAULBC010000001.1"/>
</dbReference>
<dbReference type="Pfam" id="PF16371">
    <property type="entry name" value="MetallophosN"/>
    <property type="match status" value="1"/>
</dbReference>
<dbReference type="InterPro" id="IPR008969">
    <property type="entry name" value="CarboxyPept-like_regulatory"/>
</dbReference>
<sequence>MNCVKNIILFLFLLQQSLYPLHTLAQRNNGFVHIIVKGKVKDSNGRPLTNVPVTDGTNIIYTNAAGEYQLQTTNEATFVYLTVPSGYEIPVKENMASFYKEIKAVNGLFSADFTLKKLEKDDTRHFAIVWADPQINNEDDAAQLMTTAVKDTKAFAAELSKQAPVHGLAAGDLSWDSQAIIPAYKKAIKETGVPFFQVLGNHDMDYNVRSDEQSDHTFRKNMGPAWYSFNRGKAHYIVLDNVFYYSDGYNYMGYITEKQFRWLEQDLRSVKPGSLVFVSMHISAYTNERQRNSAKEDHPGAVTVNRRFLYDLLKPYQTHLLTGHTHYNENVIGNGVYEHIQAAVCGTWWTSSLCCDGTPAGYGVYEINGDSLSWYYKSIGKDKNYQFSIHNKGSYKNRPNDVGVNIWNWDSSWKVVWYEDDVLKGEMLQQTDYDADVVSFLNGKNKPARCSWAAPLLTDHLFFAAPSLVAKKIRIEATDRFGNVYRETVEVNN</sequence>
<dbReference type="Gene3D" id="3.60.21.10">
    <property type="match status" value="1"/>
</dbReference>
<feature type="domain" description="Calcineurin-like phosphoesterase" evidence="1">
    <location>
        <begin position="163"/>
        <end position="327"/>
    </location>
</feature>
<dbReference type="InterPro" id="IPR032288">
    <property type="entry name" value="Metallophos_C"/>
</dbReference>
<evidence type="ECO:0000313" key="4">
    <source>
        <dbReference type="EMBL" id="MEX6686498.1"/>
    </source>
</evidence>
<proteinExistence type="predicted"/>